<keyword evidence="5" id="KW-1185">Reference proteome</keyword>
<keyword evidence="1" id="KW-0042">Antenna complex</keyword>
<dbReference type="Proteomes" id="UP000326169">
    <property type="component" value="Unassembled WGS sequence"/>
</dbReference>
<evidence type="ECO:0000256" key="2">
    <source>
        <dbReference type="ARBA" id="ARBA00022738"/>
    </source>
</evidence>
<keyword evidence="4" id="KW-0456">Lyase</keyword>
<keyword evidence="2" id="KW-0605">Phycobilisome</keyword>
<evidence type="ECO:0000256" key="3">
    <source>
        <dbReference type="ARBA" id="ARBA00045876"/>
    </source>
</evidence>
<proteinExistence type="predicted"/>
<comment type="caution">
    <text evidence="4">The sequence shown here is derived from an EMBL/GenBank/DDBJ whole genome shotgun (WGS) entry which is preliminary data.</text>
</comment>
<dbReference type="RefSeq" id="WP_014275093.1">
    <property type="nucleotide sequence ID" value="NZ_BIMW01000038.1"/>
</dbReference>
<dbReference type="NCBIfam" id="NF045915">
    <property type="entry name" value="PhycobilmeDegNblB"/>
    <property type="match status" value="1"/>
</dbReference>
<dbReference type="SMART" id="SM00567">
    <property type="entry name" value="EZ_HEAT"/>
    <property type="match status" value="5"/>
</dbReference>
<dbReference type="GeneID" id="301681748"/>
<gene>
    <name evidence="4" type="ORF">NIES46_08270</name>
</gene>
<dbReference type="PANTHER" id="PTHR12697">
    <property type="entry name" value="PBS LYASE HEAT-LIKE PROTEIN"/>
    <property type="match status" value="1"/>
</dbReference>
<comment type="function">
    <text evidence="3">Catalyzes the hydroxylation of the N(6)-(4-aminobutyl)-L-lysine intermediate produced by deoxyhypusine synthase/DHPS on a critical lysine of the eukaryotic translation initiation factor 5A/eIF-5A. This is the second step of the post-translational modification of that lysine into an unusual amino acid residue named hypusine. Hypusination is unique to mature eIF-5A factor and is essential for its function.</text>
</comment>
<dbReference type="EMBL" id="BIMW01000038">
    <property type="protein sequence ID" value="GCE92786.1"/>
    <property type="molecule type" value="Genomic_DNA"/>
</dbReference>
<dbReference type="InterPro" id="IPR021133">
    <property type="entry name" value="HEAT_type_2"/>
</dbReference>
<dbReference type="InterPro" id="IPR004155">
    <property type="entry name" value="PBS_lyase_HEAT"/>
</dbReference>
<dbReference type="Pfam" id="PF13646">
    <property type="entry name" value="HEAT_2"/>
    <property type="match status" value="2"/>
</dbReference>
<dbReference type="Gene3D" id="1.25.10.10">
    <property type="entry name" value="Leucine-rich Repeat Variant"/>
    <property type="match status" value="2"/>
</dbReference>
<name>A0A5M3T4R1_LIMPL</name>
<dbReference type="InterPro" id="IPR016024">
    <property type="entry name" value="ARM-type_fold"/>
</dbReference>
<reference evidence="4 5" key="1">
    <citation type="journal article" date="2019" name="J Genomics">
        <title>The Draft Genome of a Hydrogen-producing Cyanobacterium, Arthrospira platensis NIES-46.</title>
        <authorList>
            <person name="Suzuki S."/>
            <person name="Yamaguchi H."/>
            <person name="Kawachi M."/>
        </authorList>
    </citation>
    <scope>NUCLEOTIDE SEQUENCE [LARGE SCALE GENOMIC DNA]</scope>
    <source>
        <strain evidence="4 5">NIES-46</strain>
    </source>
</reference>
<evidence type="ECO:0000313" key="4">
    <source>
        <dbReference type="EMBL" id="GCE92786.1"/>
    </source>
</evidence>
<organism evidence="4 5">
    <name type="scientific">Limnospira platensis NIES-46</name>
    <dbReference type="NCBI Taxonomy" id="1236695"/>
    <lineage>
        <taxon>Bacteria</taxon>
        <taxon>Bacillati</taxon>
        <taxon>Cyanobacteriota</taxon>
        <taxon>Cyanophyceae</taxon>
        <taxon>Oscillatoriophycideae</taxon>
        <taxon>Oscillatoriales</taxon>
        <taxon>Sirenicapillariaceae</taxon>
        <taxon>Limnospira</taxon>
    </lineage>
</organism>
<dbReference type="SUPFAM" id="SSF48371">
    <property type="entry name" value="ARM repeat"/>
    <property type="match status" value="1"/>
</dbReference>
<dbReference type="PANTHER" id="PTHR12697:SF39">
    <property type="entry name" value="SLR1687 PROTEIN"/>
    <property type="match status" value="1"/>
</dbReference>
<evidence type="ECO:0000313" key="5">
    <source>
        <dbReference type="Proteomes" id="UP000326169"/>
    </source>
</evidence>
<evidence type="ECO:0000256" key="1">
    <source>
        <dbReference type="ARBA" id="ARBA00022549"/>
    </source>
</evidence>
<sequence>MTITPESIVQQLSSENLGDRLRGVNQIRQLEKSIGFELLQRAIADSDTRVRYAAVSQMASLGHQDRDLSLNLLRDCLLNDPEPDVQAAAADSIGALKLTEAFEDLHQVYHNTSEWLVQLSIIAALGELGDPRGLELLEHGLIHGNELIQTVAISALGELGDRQAIPLLISRASDPDWQIRHRIAQALSRLGGEEVQEVLQQLATDEVSQVAQEAQSTHNS</sequence>
<accession>A0A5M3T4R1</accession>
<protein>
    <submittedName>
        <fullName evidence="4">Phycocyanin alpha phycocyanobilin lyase related protein</fullName>
    </submittedName>
</protein>
<dbReference type="PROSITE" id="PS50077">
    <property type="entry name" value="HEAT_REPEAT"/>
    <property type="match status" value="1"/>
</dbReference>
<dbReference type="InterPro" id="IPR011989">
    <property type="entry name" value="ARM-like"/>
</dbReference>
<dbReference type="GO" id="GO:0016829">
    <property type="term" value="F:lyase activity"/>
    <property type="evidence" value="ECO:0007669"/>
    <property type="project" value="UniProtKB-KW"/>
</dbReference>